<gene>
    <name evidence="3" type="ORF">SAMN02745221_01642</name>
</gene>
<dbReference type="PANTHER" id="PTHR10625:SF19">
    <property type="entry name" value="HISTONE DEACETYLASE 12"/>
    <property type="match status" value="1"/>
</dbReference>
<dbReference type="EMBL" id="FQWY01000029">
    <property type="protein sequence ID" value="SHH08303.1"/>
    <property type="molecule type" value="Genomic_DNA"/>
</dbReference>
<dbReference type="RefSeq" id="WP_073092660.1">
    <property type="nucleotide sequence ID" value="NZ_FQWY01000029.1"/>
</dbReference>
<feature type="domain" description="Histone deacetylase" evidence="2">
    <location>
        <begin position="173"/>
        <end position="247"/>
    </location>
</feature>
<comment type="similarity">
    <text evidence="1">Belongs to the histone deacetylase family.</text>
</comment>
<dbReference type="AlphaFoldDB" id="A0A1M5Q482"/>
<dbReference type="InterPro" id="IPR000286">
    <property type="entry name" value="HDACs"/>
</dbReference>
<dbReference type="InterPro" id="IPR023696">
    <property type="entry name" value="Ureohydrolase_dom_sf"/>
</dbReference>
<dbReference type="GO" id="GO:0040029">
    <property type="term" value="P:epigenetic regulation of gene expression"/>
    <property type="evidence" value="ECO:0007669"/>
    <property type="project" value="TreeGrafter"/>
</dbReference>
<dbReference type="Gene3D" id="3.40.800.20">
    <property type="entry name" value="Histone deacetylase domain"/>
    <property type="match status" value="2"/>
</dbReference>
<accession>A0A1M5Q482</accession>
<protein>
    <submittedName>
        <fullName evidence="3">Acetoin utilization deacetylase AcuC</fullName>
    </submittedName>
</protein>
<dbReference type="PRINTS" id="PR01270">
    <property type="entry name" value="HDASUPER"/>
</dbReference>
<feature type="domain" description="Histone deacetylase" evidence="2">
    <location>
        <begin position="64"/>
        <end position="159"/>
    </location>
</feature>
<evidence type="ECO:0000259" key="2">
    <source>
        <dbReference type="Pfam" id="PF00850"/>
    </source>
</evidence>
<dbReference type="STRING" id="1123382.SAMN02745221_01642"/>
<evidence type="ECO:0000313" key="3">
    <source>
        <dbReference type="EMBL" id="SHH08303.1"/>
    </source>
</evidence>
<dbReference type="OrthoDB" id="9808367at2"/>
<sequence>MKIIFSEEFFTSYAIEPAADPGRLDHAYKLLKGKYEFVKPSPCEERDILLVHVPSLIYFTRTDEVLYNTAKLAAGAAILASQYAIAGEMAFALCRPPGHHASEDFQWGYCYFNNIAIAVQKLIMEGKIKKALIIDFDLHFGDGTAKIFKDNPQVEYFHIPGRTPETVYENLSSFLKSRSCDLVAVSAGFDRHEHDWGGMLPTAAYHELGKMLGNFARDKCQGRLFSVLEGGYNRIALGESIKAFLEGLEDKD</sequence>
<organism evidence="3 4">
    <name type="scientific">Thermosyntropha lipolytica DSM 11003</name>
    <dbReference type="NCBI Taxonomy" id="1123382"/>
    <lineage>
        <taxon>Bacteria</taxon>
        <taxon>Bacillati</taxon>
        <taxon>Bacillota</taxon>
        <taxon>Clostridia</taxon>
        <taxon>Eubacteriales</taxon>
        <taxon>Syntrophomonadaceae</taxon>
        <taxon>Thermosyntropha</taxon>
    </lineage>
</organism>
<dbReference type="Pfam" id="PF00850">
    <property type="entry name" value="Hist_deacetyl"/>
    <property type="match status" value="2"/>
</dbReference>
<dbReference type="InterPro" id="IPR023801">
    <property type="entry name" value="His_deacetylse_dom"/>
</dbReference>
<evidence type="ECO:0000313" key="4">
    <source>
        <dbReference type="Proteomes" id="UP000242329"/>
    </source>
</evidence>
<dbReference type="SUPFAM" id="SSF52768">
    <property type="entry name" value="Arginase/deacetylase"/>
    <property type="match status" value="1"/>
</dbReference>
<name>A0A1M5Q482_9FIRM</name>
<dbReference type="PANTHER" id="PTHR10625">
    <property type="entry name" value="HISTONE DEACETYLASE HDAC1-RELATED"/>
    <property type="match status" value="1"/>
</dbReference>
<dbReference type="Proteomes" id="UP000242329">
    <property type="component" value="Unassembled WGS sequence"/>
</dbReference>
<dbReference type="GO" id="GO:0004407">
    <property type="term" value="F:histone deacetylase activity"/>
    <property type="evidence" value="ECO:0007669"/>
    <property type="project" value="TreeGrafter"/>
</dbReference>
<proteinExistence type="inferred from homology"/>
<keyword evidence="4" id="KW-1185">Reference proteome</keyword>
<evidence type="ECO:0000256" key="1">
    <source>
        <dbReference type="ARBA" id="ARBA00005947"/>
    </source>
</evidence>
<reference evidence="4" key="1">
    <citation type="submission" date="2016-11" db="EMBL/GenBank/DDBJ databases">
        <authorList>
            <person name="Varghese N."/>
            <person name="Submissions S."/>
        </authorList>
    </citation>
    <scope>NUCLEOTIDE SEQUENCE [LARGE SCALE GENOMIC DNA]</scope>
    <source>
        <strain evidence="4">DSM 11003</strain>
    </source>
</reference>
<dbReference type="InterPro" id="IPR037138">
    <property type="entry name" value="His_deacetylse_dom_sf"/>
</dbReference>